<proteinExistence type="predicted"/>
<organism evidence="2 3">
    <name type="scientific">Vanilla planifolia</name>
    <name type="common">Vanilla</name>
    <dbReference type="NCBI Taxonomy" id="51239"/>
    <lineage>
        <taxon>Eukaryota</taxon>
        <taxon>Viridiplantae</taxon>
        <taxon>Streptophyta</taxon>
        <taxon>Embryophyta</taxon>
        <taxon>Tracheophyta</taxon>
        <taxon>Spermatophyta</taxon>
        <taxon>Magnoliopsida</taxon>
        <taxon>Liliopsida</taxon>
        <taxon>Asparagales</taxon>
        <taxon>Orchidaceae</taxon>
        <taxon>Vanilloideae</taxon>
        <taxon>Vanilleae</taxon>
        <taxon>Vanilla</taxon>
    </lineage>
</organism>
<sequence>MTTGPGADKDRQRWRWTGPALALTGRALASWTTTLESADLDRWPDYKARDLGPNTEFRQAGHYHQNYQSHAHQR</sequence>
<dbReference type="EMBL" id="JADCNL010000001">
    <property type="protein sequence ID" value="KAG0499285.1"/>
    <property type="molecule type" value="Genomic_DNA"/>
</dbReference>
<gene>
    <name evidence="2" type="ORF">HPP92_003976</name>
</gene>
<evidence type="ECO:0000313" key="2">
    <source>
        <dbReference type="EMBL" id="KAG0499285.1"/>
    </source>
</evidence>
<evidence type="ECO:0000256" key="1">
    <source>
        <dbReference type="SAM" id="MobiDB-lite"/>
    </source>
</evidence>
<feature type="region of interest" description="Disordered" evidence="1">
    <location>
        <begin position="54"/>
        <end position="74"/>
    </location>
</feature>
<dbReference type="AlphaFoldDB" id="A0A835VJG9"/>
<comment type="caution">
    <text evidence="2">The sequence shown here is derived from an EMBL/GenBank/DDBJ whole genome shotgun (WGS) entry which is preliminary data.</text>
</comment>
<name>A0A835VJG9_VANPL</name>
<feature type="compositionally biased region" description="Polar residues" evidence="1">
    <location>
        <begin position="65"/>
        <end position="74"/>
    </location>
</feature>
<reference evidence="2 3" key="1">
    <citation type="journal article" date="2020" name="Nat. Food">
        <title>A phased Vanilla planifolia genome enables genetic improvement of flavour and production.</title>
        <authorList>
            <person name="Hasing T."/>
            <person name="Tang H."/>
            <person name="Brym M."/>
            <person name="Khazi F."/>
            <person name="Huang T."/>
            <person name="Chambers A.H."/>
        </authorList>
    </citation>
    <scope>NUCLEOTIDE SEQUENCE [LARGE SCALE GENOMIC DNA]</scope>
    <source>
        <tissue evidence="2">Leaf</tissue>
    </source>
</reference>
<protein>
    <submittedName>
        <fullName evidence="2">Uncharacterized protein</fullName>
    </submittedName>
</protein>
<keyword evidence="3" id="KW-1185">Reference proteome</keyword>
<dbReference type="Proteomes" id="UP000636800">
    <property type="component" value="Chromosome 1"/>
</dbReference>
<accession>A0A835VJG9</accession>
<evidence type="ECO:0000313" key="3">
    <source>
        <dbReference type="Proteomes" id="UP000636800"/>
    </source>
</evidence>